<reference evidence="2 3" key="1">
    <citation type="journal article" date="2018" name="Aquat. Microb. Ecol.">
        <title>Gammaproteobacterial methanotrophs dominate.</title>
        <authorList>
            <person name="Rissanen A.J."/>
            <person name="Saarenheimo J."/>
            <person name="Tiirola M."/>
            <person name="Peura S."/>
            <person name="Aalto S.L."/>
            <person name="Karvinen A."/>
            <person name="Nykanen H."/>
        </authorList>
    </citation>
    <scope>NUCLEOTIDE SEQUENCE [LARGE SCALE GENOMIC DNA]</scope>
    <source>
        <strain evidence="2">AMbin10</strain>
    </source>
</reference>
<dbReference type="EMBL" id="QJPH01000347">
    <property type="protein sequence ID" value="PZN76969.1"/>
    <property type="molecule type" value="Genomic_DNA"/>
</dbReference>
<dbReference type="Pfam" id="PF11130">
    <property type="entry name" value="TraC_F_IV"/>
    <property type="match status" value="1"/>
</dbReference>
<evidence type="ECO:0000313" key="3">
    <source>
        <dbReference type="Proteomes" id="UP000249396"/>
    </source>
</evidence>
<proteinExistence type="predicted"/>
<sequence>MESEPPWVVQFFVQDEPRLESLVDDVAAYVRESAKGSRFSEVWLAVLREHLGDICRPEGLFVDKRVTGAAWRGRRRRQAVRRTGHRRQRGTGDDAAPPIARRLPGTACLRLRRRTRNPAHGGGHRQGDRPSALRDPRPQGVVRQHRRDGVGTRRQD</sequence>
<organism evidence="2 3">
    <name type="scientific">Candidatus Methylumidiphilus alinenensis</name>
    <dbReference type="NCBI Taxonomy" id="2202197"/>
    <lineage>
        <taxon>Bacteria</taxon>
        <taxon>Pseudomonadati</taxon>
        <taxon>Pseudomonadota</taxon>
        <taxon>Gammaproteobacteria</taxon>
        <taxon>Methylococcales</taxon>
        <taxon>Candidatus Methylumidiphilus</taxon>
    </lineage>
</organism>
<feature type="compositionally biased region" description="Basic and acidic residues" evidence="1">
    <location>
        <begin position="125"/>
        <end position="137"/>
    </location>
</feature>
<accession>A0A2W4R3X7</accession>
<feature type="compositionally biased region" description="Basic residues" evidence="1">
    <location>
        <begin position="73"/>
        <end position="89"/>
    </location>
</feature>
<feature type="region of interest" description="Disordered" evidence="1">
    <location>
        <begin position="73"/>
        <end position="156"/>
    </location>
</feature>
<protein>
    <submittedName>
        <fullName evidence="2">Uncharacterized protein</fullName>
    </submittedName>
</protein>
<name>A0A2W4R3X7_9GAMM</name>
<feature type="compositionally biased region" description="Basic and acidic residues" evidence="1">
    <location>
        <begin position="147"/>
        <end position="156"/>
    </location>
</feature>
<evidence type="ECO:0000256" key="1">
    <source>
        <dbReference type="SAM" id="MobiDB-lite"/>
    </source>
</evidence>
<comment type="caution">
    <text evidence="2">The sequence shown here is derived from an EMBL/GenBank/DDBJ whole genome shotgun (WGS) entry which is preliminary data.</text>
</comment>
<dbReference type="InterPro" id="IPR025955">
    <property type="entry name" value="TraC/Conjuga_ATPase"/>
</dbReference>
<gene>
    <name evidence="2" type="ORF">DM484_15585</name>
</gene>
<dbReference type="Proteomes" id="UP000249396">
    <property type="component" value="Unassembled WGS sequence"/>
</dbReference>
<evidence type="ECO:0000313" key="2">
    <source>
        <dbReference type="EMBL" id="PZN76969.1"/>
    </source>
</evidence>
<dbReference type="AlphaFoldDB" id="A0A2W4R3X7"/>